<evidence type="ECO:0000313" key="3">
    <source>
        <dbReference type="Proteomes" id="UP000310249"/>
    </source>
</evidence>
<evidence type="ECO:0000313" key="2">
    <source>
        <dbReference type="EMBL" id="TMP32728.1"/>
    </source>
</evidence>
<evidence type="ECO:0000256" key="1">
    <source>
        <dbReference type="SAM" id="MobiDB-lite"/>
    </source>
</evidence>
<sequence length="64" mass="6975">MKISLVKKKLKSLTLDSTHLNKAATRQIAGGHFSIVDQCQNTSGTGECDDSYTEDCPTKECNGR</sequence>
<accession>A0A5S3WVQ7</accession>
<reference evidence="3" key="2">
    <citation type="submission" date="2019-06" db="EMBL/GenBank/DDBJ databases">
        <title>Co-occurence of chitin degradation, pigmentation and bioactivity in marine Pseudoalteromonas.</title>
        <authorList>
            <person name="Sonnenschein E.C."/>
            <person name="Bech P.K."/>
        </authorList>
    </citation>
    <scope>NUCLEOTIDE SEQUENCE [LARGE SCALE GENOMIC DNA]</scope>
    <source>
        <strain evidence="3">S2676</strain>
    </source>
</reference>
<comment type="caution">
    <text evidence="2">The sequence shown here is derived from an EMBL/GenBank/DDBJ whole genome shotgun (WGS) entry which is preliminary data.</text>
</comment>
<gene>
    <name evidence="2" type="ORF">CWB99_01140</name>
</gene>
<dbReference type="AlphaFoldDB" id="A0A5S3WVQ7"/>
<name>A0A5S3WVQ7_9GAMM</name>
<feature type="region of interest" description="Disordered" evidence="1">
    <location>
        <begin position="42"/>
        <end position="64"/>
    </location>
</feature>
<proteinExistence type="predicted"/>
<organism evidence="2 3">
    <name type="scientific">Pseudoalteromonas rubra</name>
    <dbReference type="NCBI Taxonomy" id="43658"/>
    <lineage>
        <taxon>Bacteria</taxon>
        <taxon>Pseudomonadati</taxon>
        <taxon>Pseudomonadota</taxon>
        <taxon>Gammaproteobacteria</taxon>
        <taxon>Alteromonadales</taxon>
        <taxon>Pseudoalteromonadaceae</taxon>
        <taxon>Pseudoalteromonas</taxon>
    </lineage>
</organism>
<dbReference type="Proteomes" id="UP000310249">
    <property type="component" value="Unassembled WGS sequence"/>
</dbReference>
<protein>
    <submittedName>
        <fullName evidence="2">Uncharacterized protein</fullName>
    </submittedName>
</protein>
<reference evidence="2 3" key="1">
    <citation type="submission" date="2018-01" db="EMBL/GenBank/DDBJ databases">
        <authorList>
            <person name="Paulsen S."/>
            <person name="Gram L.K."/>
        </authorList>
    </citation>
    <scope>NUCLEOTIDE SEQUENCE [LARGE SCALE GENOMIC DNA]</scope>
    <source>
        <strain evidence="2 3">S2676</strain>
    </source>
</reference>
<dbReference type="EMBL" id="PNCI01000002">
    <property type="protein sequence ID" value="TMP32728.1"/>
    <property type="molecule type" value="Genomic_DNA"/>
</dbReference>